<accession>A0A7W5GBV8</accession>
<dbReference type="GO" id="GO:0006825">
    <property type="term" value="P:copper ion transport"/>
    <property type="evidence" value="ECO:0007669"/>
    <property type="project" value="InterPro"/>
</dbReference>
<protein>
    <submittedName>
        <fullName evidence="8">Copper transport protein</fullName>
    </submittedName>
</protein>
<feature type="transmembrane region" description="Helical" evidence="6">
    <location>
        <begin position="330"/>
        <end position="347"/>
    </location>
</feature>
<keyword evidence="2" id="KW-1003">Cell membrane</keyword>
<comment type="subcellular location">
    <subcellularLocation>
        <location evidence="1">Cell membrane</location>
        <topology evidence="1">Multi-pass membrane protein</topology>
    </subcellularLocation>
</comment>
<dbReference type="Pfam" id="PF05425">
    <property type="entry name" value="CopD"/>
    <property type="match status" value="1"/>
</dbReference>
<evidence type="ECO:0000256" key="1">
    <source>
        <dbReference type="ARBA" id="ARBA00004651"/>
    </source>
</evidence>
<evidence type="ECO:0000256" key="6">
    <source>
        <dbReference type="SAM" id="Phobius"/>
    </source>
</evidence>
<dbReference type="InterPro" id="IPR008457">
    <property type="entry name" value="Cu-R_CopD_dom"/>
</dbReference>
<feature type="transmembrane region" description="Helical" evidence="6">
    <location>
        <begin position="168"/>
        <end position="185"/>
    </location>
</feature>
<name>A0A7W5GBV8_9BACL</name>
<dbReference type="PANTHER" id="PTHR34820">
    <property type="entry name" value="INNER MEMBRANE PROTEIN YEBZ"/>
    <property type="match status" value="1"/>
</dbReference>
<feature type="transmembrane region" description="Helical" evidence="6">
    <location>
        <begin position="284"/>
        <end position="310"/>
    </location>
</feature>
<keyword evidence="5 6" id="KW-0472">Membrane</keyword>
<feature type="domain" description="Copper resistance protein D" evidence="7">
    <location>
        <begin position="250"/>
        <end position="318"/>
    </location>
</feature>
<evidence type="ECO:0000256" key="4">
    <source>
        <dbReference type="ARBA" id="ARBA00022989"/>
    </source>
</evidence>
<evidence type="ECO:0000313" key="9">
    <source>
        <dbReference type="Proteomes" id="UP000518605"/>
    </source>
</evidence>
<dbReference type="RefSeq" id="WP_183567324.1">
    <property type="nucleotide sequence ID" value="NZ_CBCSLB010000016.1"/>
</dbReference>
<feature type="transmembrane region" description="Helical" evidence="6">
    <location>
        <begin position="87"/>
        <end position="108"/>
    </location>
</feature>
<evidence type="ECO:0000313" key="8">
    <source>
        <dbReference type="EMBL" id="MBB3154240.1"/>
    </source>
</evidence>
<feature type="transmembrane region" description="Helical" evidence="6">
    <location>
        <begin position="128"/>
        <end position="148"/>
    </location>
</feature>
<keyword evidence="9" id="KW-1185">Reference proteome</keyword>
<dbReference type="EMBL" id="JACHXW010000015">
    <property type="protein sequence ID" value="MBB3154240.1"/>
    <property type="molecule type" value="Genomic_DNA"/>
</dbReference>
<evidence type="ECO:0000256" key="2">
    <source>
        <dbReference type="ARBA" id="ARBA00022475"/>
    </source>
</evidence>
<comment type="caution">
    <text evidence="8">The sequence shown here is derived from an EMBL/GenBank/DDBJ whole genome shotgun (WGS) entry which is preliminary data.</text>
</comment>
<gene>
    <name evidence="8" type="ORF">FHS16_004322</name>
</gene>
<sequence length="469" mass="52418">MGTNEVYMHRAAIGRKTKYRSISMLILVLCIVGTLWLLPSTAMAEAPLTIEDTSFDPHKQVGHNHSTDEHAGKGVTVQEAFFYTVRLFYYFAFMLAAGLMLWSIAIPADQNDTQRKLLNKWSIPVMRALLVAVLLFVFVHVSQLMSGYDGTDPKEWLRILTDTTTGRSWLALTVLSLLGFVMLRLPDSLRAIWALLLAAAESFNGHVLALPSNSIAIVLDFIHVACSALWAGGLILLLLFWRADRKEAGRFAERFMRAAWLSILLLSVSGIGMTIQLLPSWRYLIYTSWGIMLLAKAGFVLVIACCGFLLRRRIKSQKLPSGKLLKLDGLMMALVLIVASIFTYVSPMPETEPFSHHEMGENFHYTLAITPNGPGPNRISLKVWLPEQLGAPVSVRLLLRSVDHPKEKAVEAILQSDSGEDFFAFPGFTETDYVAHKVDLPFRGAWEAELLVLDQSDAVTKKIIAWRND</sequence>
<feature type="transmembrane region" description="Helical" evidence="6">
    <location>
        <begin position="255"/>
        <end position="278"/>
    </location>
</feature>
<feature type="transmembrane region" description="Helical" evidence="6">
    <location>
        <begin position="192"/>
        <end position="209"/>
    </location>
</feature>
<feature type="transmembrane region" description="Helical" evidence="6">
    <location>
        <begin position="221"/>
        <end position="243"/>
    </location>
</feature>
<dbReference type="InterPro" id="IPR032694">
    <property type="entry name" value="CopC/D"/>
</dbReference>
<dbReference type="Proteomes" id="UP000518605">
    <property type="component" value="Unassembled WGS sequence"/>
</dbReference>
<keyword evidence="4 6" id="KW-1133">Transmembrane helix</keyword>
<organism evidence="8 9">
    <name type="scientific">Paenibacillus endophyticus</name>
    <dbReference type="NCBI Taxonomy" id="1294268"/>
    <lineage>
        <taxon>Bacteria</taxon>
        <taxon>Bacillati</taxon>
        <taxon>Bacillota</taxon>
        <taxon>Bacilli</taxon>
        <taxon>Bacillales</taxon>
        <taxon>Paenibacillaceae</taxon>
        <taxon>Paenibacillus</taxon>
    </lineage>
</organism>
<proteinExistence type="predicted"/>
<evidence type="ECO:0000256" key="3">
    <source>
        <dbReference type="ARBA" id="ARBA00022692"/>
    </source>
</evidence>
<evidence type="ECO:0000256" key="5">
    <source>
        <dbReference type="ARBA" id="ARBA00023136"/>
    </source>
</evidence>
<dbReference type="AlphaFoldDB" id="A0A7W5GBV8"/>
<dbReference type="PANTHER" id="PTHR34820:SF4">
    <property type="entry name" value="INNER MEMBRANE PROTEIN YEBZ"/>
    <property type="match status" value="1"/>
</dbReference>
<dbReference type="GO" id="GO:0005886">
    <property type="term" value="C:plasma membrane"/>
    <property type="evidence" value="ECO:0007669"/>
    <property type="project" value="UniProtKB-SubCell"/>
</dbReference>
<reference evidence="8 9" key="1">
    <citation type="submission" date="2020-08" db="EMBL/GenBank/DDBJ databases">
        <title>Genomic Encyclopedia of Type Strains, Phase III (KMG-III): the genomes of soil and plant-associated and newly described type strains.</title>
        <authorList>
            <person name="Whitman W."/>
        </authorList>
    </citation>
    <scope>NUCLEOTIDE SEQUENCE [LARGE SCALE GENOMIC DNA]</scope>
    <source>
        <strain evidence="8 9">CECT 8234</strain>
    </source>
</reference>
<keyword evidence="3 6" id="KW-0812">Transmembrane</keyword>
<evidence type="ECO:0000259" key="7">
    <source>
        <dbReference type="Pfam" id="PF05425"/>
    </source>
</evidence>